<evidence type="ECO:0000313" key="3">
    <source>
        <dbReference type="Proteomes" id="UP000430387"/>
    </source>
</evidence>
<organism evidence="2 4">
    <name type="scientific">Escherichia coli</name>
    <dbReference type="NCBI Taxonomy" id="562"/>
    <lineage>
        <taxon>Bacteria</taxon>
        <taxon>Pseudomonadati</taxon>
        <taxon>Pseudomonadota</taxon>
        <taxon>Gammaproteobacteria</taxon>
        <taxon>Enterobacterales</taxon>
        <taxon>Enterobacteriaceae</taxon>
        <taxon>Escherichia</taxon>
    </lineage>
</organism>
<comment type="caution">
    <text evidence="2">The sequence shown here is derived from an EMBL/GenBank/DDBJ whole genome shotgun (WGS) entry which is preliminary data.</text>
</comment>
<dbReference type="AlphaFoldDB" id="A0A4S1VQK6"/>
<dbReference type="Proteomes" id="UP000460875">
    <property type="component" value="Unassembled WGS sequence"/>
</dbReference>
<dbReference type="EMBL" id="WTQT01000331">
    <property type="protein sequence ID" value="MWR39322.1"/>
    <property type="molecule type" value="Genomic_DNA"/>
</dbReference>
<evidence type="ECO:0000313" key="1">
    <source>
        <dbReference type="EMBL" id="MWR13866.1"/>
    </source>
</evidence>
<protein>
    <submittedName>
        <fullName evidence="2">Uncharacterized protein</fullName>
    </submittedName>
</protein>
<dbReference type="Proteomes" id="UP000430387">
    <property type="component" value="Unassembled WGS sequence"/>
</dbReference>
<evidence type="ECO:0000313" key="2">
    <source>
        <dbReference type="EMBL" id="MWR39322.1"/>
    </source>
</evidence>
<gene>
    <name evidence="2" type="ORF">GP975_14920</name>
    <name evidence="1" type="ORF">GQA06_08660</name>
</gene>
<sequence>MASPINSGIMMSNLCPSTFLDKNINIAAELDITNNEKKYSPGSNFAKWMLQEIKRLILNIMSDSRSVNTDILDYFHPMPGTENNGNRTWMAATGVDEYIEIKQTGDKSFNITLVGRDKCSRKGIPYSGVAVATIIKSLSEKTAALETHSADTVLRKKLVNSIVMKNTDYKHVIPADIENNIYDLLRLRVQQDEWDLPVQKDPEFPDDCFDSMRADAHRCVKDQEQKKSGTKINSGTKITCCGVELSKDILEILADKTKKHETAVEHTLGHVVADVCFKEDERSQVRELLKQSNGNVTDDKIDEIVACLASPQGIACFYYSSLQFYQKYLKEKSSDVQDLLKKSSESFSSPSGLGNQGNIFVGHAKYVNEMDFTINGFSQKMYVAMVKNIDNEVKLQCARYITTGSVDEKNSISDKIAFTFSGAATTADL</sequence>
<evidence type="ECO:0000313" key="4">
    <source>
        <dbReference type="Proteomes" id="UP000460875"/>
    </source>
</evidence>
<dbReference type="EMBL" id="WTQJ01000122">
    <property type="protein sequence ID" value="MWR13866.1"/>
    <property type="molecule type" value="Genomic_DNA"/>
</dbReference>
<name>A0A4S1VQK6_ECOLX</name>
<reference evidence="3 4" key="1">
    <citation type="submission" date="2019-12" db="EMBL/GenBank/DDBJ databases">
        <title>Enteriobacteria Tanzani isolates_8377-8380.</title>
        <authorList>
            <person name="Subbiah M."/>
            <person name="Call D."/>
        </authorList>
    </citation>
    <scope>NUCLEOTIDE SEQUENCE [LARGE SCALE GENOMIC DNA]</scope>
    <source>
        <strain evidence="2 4">8379wE2</strain>
        <strain evidence="1 3">8380wG1</strain>
    </source>
</reference>
<accession>A0A4S1VQK6</accession>
<proteinExistence type="predicted"/>
<dbReference type="RefSeq" id="WP_044697351.1">
    <property type="nucleotide sequence ID" value="NZ_BFXJ01000095.1"/>
</dbReference>